<dbReference type="InterPro" id="IPR011712">
    <property type="entry name" value="Sig_transdc_His_kin_sub3_dim/P"/>
</dbReference>
<dbReference type="Gene3D" id="3.30.565.10">
    <property type="entry name" value="Histidine kinase-like ATPase, C-terminal domain"/>
    <property type="match status" value="1"/>
</dbReference>
<keyword evidence="5" id="KW-0812">Transmembrane</keyword>
<feature type="compositionally biased region" description="Gly residues" evidence="4">
    <location>
        <begin position="32"/>
        <end position="42"/>
    </location>
</feature>
<dbReference type="SUPFAM" id="SSF55874">
    <property type="entry name" value="ATPase domain of HSP90 chaperone/DNA topoisomerase II/histidine kinase"/>
    <property type="match status" value="1"/>
</dbReference>
<dbReference type="RefSeq" id="WP_425588403.1">
    <property type="nucleotide sequence ID" value="NZ_BAABEP010000055.1"/>
</dbReference>
<sequence>MSGGGRQRERLVVRDFPVPPFPRFGRRSTGGRPAGQGAGRDGGASVAAVAEGHGRPGPPSGFTMMPWLLLGLGSFSNIVQGRTPDPWIAGIGLFVFNSLYVSVVFRAFVPEKREGPHIRWMLVVLGLLTFALACLYGGSWLLFLPLFGLACGSVLRGRALAFGSVALAAAAAGVSAYHDGWGAVPVAYGAAISMMVTAAILTLSETVVQLRETRQELARSAVEHERLRFSRDLHDLLGHTLSVIVVKAEAARRLAPSRPADALAQVSDIEAVGRQALTEVREAVSGYREGSLATDLERARSALAAAGVEPVVRQSGAPLDPQAEALLGWVVREAVTNVVRHSAAARCEIVIDSSARQVRAVITDDGVGAHPGLVAGSTGTGLRGLRERLAAAGGSLHCEQAAPGFRVTAELPADPGGAGPEDPRRRGPRGRGPC</sequence>
<reference evidence="9" key="1">
    <citation type="journal article" date="2019" name="Int. J. Syst. Evol. Microbiol.">
        <title>The Global Catalogue of Microorganisms (GCM) 10K type strain sequencing project: providing services to taxonomists for standard genome sequencing and annotation.</title>
        <authorList>
            <consortium name="The Broad Institute Genomics Platform"/>
            <consortium name="The Broad Institute Genome Sequencing Center for Infectious Disease"/>
            <person name="Wu L."/>
            <person name="Ma J."/>
        </authorList>
    </citation>
    <scope>NUCLEOTIDE SEQUENCE [LARGE SCALE GENOMIC DNA]</scope>
    <source>
        <strain evidence="9">JCM 30846</strain>
    </source>
</reference>
<evidence type="ECO:0000313" key="9">
    <source>
        <dbReference type="Proteomes" id="UP001499884"/>
    </source>
</evidence>
<accession>A0ABP7G517</accession>
<feature type="region of interest" description="Disordered" evidence="4">
    <location>
        <begin position="409"/>
        <end position="434"/>
    </location>
</feature>
<keyword evidence="5" id="KW-0472">Membrane</keyword>
<evidence type="ECO:0000313" key="8">
    <source>
        <dbReference type="EMBL" id="GAA3751973.1"/>
    </source>
</evidence>
<name>A0ABP7G517_9ACTN</name>
<feature type="transmembrane region" description="Helical" evidence="5">
    <location>
        <begin position="159"/>
        <end position="177"/>
    </location>
</feature>
<evidence type="ECO:0000259" key="6">
    <source>
        <dbReference type="Pfam" id="PF02518"/>
    </source>
</evidence>
<protein>
    <submittedName>
        <fullName evidence="8">Sensor histidine kinase</fullName>
    </submittedName>
</protein>
<proteinExistence type="predicted"/>
<dbReference type="GO" id="GO:0016301">
    <property type="term" value="F:kinase activity"/>
    <property type="evidence" value="ECO:0007669"/>
    <property type="project" value="UniProtKB-KW"/>
</dbReference>
<dbReference type="InterPro" id="IPR050482">
    <property type="entry name" value="Sensor_HK_TwoCompSys"/>
</dbReference>
<evidence type="ECO:0000256" key="2">
    <source>
        <dbReference type="ARBA" id="ARBA00022777"/>
    </source>
</evidence>
<keyword evidence="9" id="KW-1185">Reference proteome</keyword>
<evidence type="ECO:0000259" key="7">
    <source>
        <dbReference type="Pfam" id="PF07730"/>
    </source>
</evidence>
<organism evidence="8 9">
    <name type="scientific">Streptomyces tremellae</name>
    <dbReference type="NCBI Taxonomy" id="1124239"/>
    <lineage>
        <taxon>Bacteria</taxon>
        <taxon>Bacillati</taxon>
        <taxon>Actinomycetota</taxon>
        <taxon>Actinomycetes</taxon>
        <taxon>Kitasatosporales</taxon>
        <taxon>Streptomycetaceae</taxon>
        <taxon>Streptomyces</taxon>
    </lineage>
</organism>
<dbReference type="CDD" id="cd16917">
    <property type="entry name" value="HATPase_UhpB-NarQ-NarX-like"/>
    <property type="match status" value="1"/>
</dbReference>
<feature type="domain" description="Signal transduction histidine kinase subgroup 3 dimerisation and phosphoacceptor" evidence="7">
    <location>
        <begin position="225"/>
        <end position="291"/>
    </location>
</feature>
<dbReference type="PANTHER" id="PTHR24421">
    <property type="entry name" value="NITRATE/NITRITE SENSOR PROTEIN NARX-RELATED"/>
    <property type="match status" value="1"/>
</dbReference>
<gene>
    <name evidence="8" type="ORF">GCM10023082_54720</name>
</gene>
<dbReference type="InterPro" id="IPR003594">
    <property type="entry name" value="HATPase_dom"/>
</dbReference>
<dbReference type="Pfam" id="PF07730">
    <property type="entry name" value="HisKA_3"/>
    <property type="match status" value="1"/>
</dbReference>
<evidence type="ECO:0000256" key="1">
    <source>
        <dbReference type="ARBA" id="ARBA00022679"/>
    </source>
</evidence>
<dbReference type="EMBL" id="BAABEP010000055">
    <property type="protein sequence ID" value="GAA3751973.1"/>
    <property type="molecule type" value="Genomic_DNA"/>
</dbReference>
<dbReference type="InterPro" id="IPR036890">
    <property type="entry name" value="HATPase_C_sf"/>
</dbReference>
<dbReference type="Pfam" id="PF02518">
    <property type="entry name" value="HATPase_c"/>
    <property type="match status" value="1"/>
</dbReference>
<feature type="region of interest" description="Disordered" evidence="4">
    <location>
        <begin position="21"/>
        <end position="50"/>
    </location>
</feature>
<evidence type="ECO:0000256" key="5">
    <source>
        <dbReference type="SAM" id="Phobius"/>
    </source>
</evidence>
<evidence type="ECO:0000256" key="4">
    <source>
        <dbReference type="SAM" id="MobiDB-lite"/>
    </source>
</evidence>
<feature type="transmembrane region" description="Helical" evidence="5">
    <location>
        <begin position="120"/>
        <end position="147"/>
    </location>
</feature>
<keyword evidence="1" id="KW-0808">Transferase</keyword>
<evidence type="ECO:0000256" key="3">
    <source>
        <dbReference type="ARBA" id="ARBA00023012"/>
    </source>
</evidence>
<dbReference type="Proteomes" id="UP001499884">
    <property type="component" value="Unassembled WGS sequence"/>
</dbReference>
<dbReference type="PANTHER" id="PTHR24421:SF63">
    <property type="entry name" value="SENSOR HISTIDINE KINASE DESK"/>
    <property type="match status" value="1"/>
</dbReference>
<comment type="caution">
    <text evidence="8">The sequence shown here is derived from an EMBL/GenBank/DDBJ whole genome shotgun (WGS) entry which is preliminary data.</text>
</comment>
<feature type="transmembrane region" description="Helical" evidence="5">
    <location>
        <begin position="87"/>
        <end position="108"/>
    </location>
</feature>
<keyword evidence="2 8" id="KW-0418">Kinase</keyword>
<feature type="transmembrane region" description="Helical" evidence="5">
    <location>
        <begin position="183"/>
        <end position="204"/>
    </location>
</feature>
<keyword evidence="5" id="KW-1133">Transmembrane helix</keyword>
<keyword evidence="3" id="KW-0902">Two-component regulatory system</keyword>
<feature type="domain" description="Histidine kinase/HSP90-like ATPase" evidence="6">
    <location>
        <begin position="326"/>
        <end position="414"/>
    </location>
</feature>
<dbReference type="Gene3D" id="1.20.5.1930">
    <property type="match status" value="1"/>
</dbReference>